<gene>
    <name evidence="2" type="ORF">J437_LFUL006289</name>
</gene>
<evidence type="ECO:0000313" key="3">
    <source>
        <dbReference type="Proteomes" id="UP000792457"/>
    </source>
</evidence>
<dbReference type="PANTHER" id="PTHR11360:SF284">
    <property type="entry name" value="EG:103B4.3 PROTEIN-RELATED"/>
    <property type="match status" value="1"/>
</dbReference>
<proteinExistence type="predicted"/>
<dbReference type="PANTHER" id="PTHR11360">
    <property type="entry name" value="MONOCARBOXYLATE TRANSPORTER"/>
    <property type="match status" value="1"/>
</dbReference>
<keyword evidence="1" id="KW-0812">Transmembrane</keyword>
<keyword evidence="1" id="KW-0472">Membrane</keyword>
<dbReference type="InterPro" id="IPR050327">
    <property type="entry name" value="Proton-linked_MCT"/>
</dbReference>
<dbReference type="AlphaFoldDB" id="A0A8K0NZ21"/>
<feature type="transmembrane region" description="Helical" evidence="1">
    <location>
        <begin position="369"/>
        <end position="390"/>
    </location>
</feature>
<dbReference type="GO" id="GO:0008028">
    <property type="term" value="F:monocarboxylic acid transmembrane transporter activity"/>
    <property type="evidence" value="ECO:0007669"/>
    <property type="project" value="TreeGrafter"/>
</dbReference>
<dbReference type="SUPFAM" id="SSF103473">
    <property type="entry name" value="MFS general substrate transporter"/>
    <property type="match status" value="1"/>
</dbReference>
<evidence type="ECO:0000313" key="2">
    <source>
        <dbReference type="EMBL" id="KAG8227331.1"/>
    </source>
</evidence>
<feature type="transmembrane region" description="Helical" evidence="1">
    <location>
        <begin position="152"/>
        <end position="170"/>
    </location>
</feature>
<feature type="transmembrane region" description="Helical" evidence="1">
    <location>
        <begin position="59"/>
        <end position="78"/>
    </location>
</feature>
<organism evidence="2 3">
    <name type="scientific">Ladona fulva</name>
    <name type="common">Scarce chaser dragonfly</name>
    <name type="synonym">Libellula fulva</name>
    <dbReference type="NCBI Taxonomy" id="123851"/>
    <lineage>
        <taxon>Eukaryota</taxon>
        <taxon>Metazoa</taxon>
        <taxon>Ecdysozoa</taxon>
        <taxon>Arthropoda</taxon>
        <taxon>Hexapoda</taxon>
        <taxon>Insecta</taxon>
        <taxon>Pterygota</taxon>
        <taxon>Palaeoptera</taxon>
        <taxon>Odonata</taxon>
        <taxon>Epiprocta</taxon>
        <taxon>Anisoptera</taxon>
        <taxon>Libelluloidea</taxon>
        <taxon>Libellulidae</taxon>
        <taxon>Ladona</taxon>
    </lineage>
</organism>
<keyword evidence="1" id="KW-1133">Transmembrane helix</keyword>
<accession>A0A8K0NZ21</accession>
<keyword evidence="3" id="KW-1185">Reference proteome</keyword>
<reference evidence="2" key="2">
    <citation type="submission" date="2017-10" db="EMBL/GenBank/DDBJ databases">
        <title>Ladona fulva Genome sequencing and assembly.</title>
        <authorList>
            <person name="Murali S."/>
            <person name="Richards S."/>
            <person name="Bandaranaike D."/>
            <person name="Bellair M."/>
            <person name="Blankenburg K."/>
            <person name="Chao H."/>
            <person name="Dinh H."/>
            <person name="Doddapaneni H."/>
            <person name="Dugan-Rocha S."/>
            <person name="Elkadiri S."/>
            <person name="Gnanaolivu R."/>
            <person name="Hernandez B."/>
            <person name="Skinner E."/>
            <person name="Javaid M."/>
            <person name="Lee S."/>
            <person name="Li M."/>
            <person name="Ming W."/>
            <person name="Munidasa M."/>
            <person name="Muniz J."/>
            <person name="Nguyen L."/>
            <person name="Hughes D."/>
            <person name="Osuji N."/>
            <person name="Pu L.-L."/>
            <person name="Puazo M."/>
            <person name="Qu C."/>
            <person name="Quiroz J."/>
            <person name="Raj R."/>
            <person name="Weissenberger G."/>
            <person name="Xin Y."/>
            <person name="Zou X."/>
            <person name="Han Y."/>
            <person name="Worley K."/>
            <person name="Muzny D."/>
            <person name="Gibbs R."/>
        </authorList>
    </citation>
    <scope>NUCLEOTIDE SEQUENCE</scope>
    <source>
        <strain evidence="2">Sampled in the wild</strain>
    </source>
</reference>
<comment type="caution">
    <text evidence="2">The sequence shown here is derived from an EMBL/GenBank/DDBJ whole genome shotgun (WGS) entry which is preliminary data.</text>
</comment>
<feature type="transmembrane region" description="Helical" evidence="1">
    <location>
        <begin position="84"/>
        <end position="102"/>
    </location>
</feature>
<feature type="transmembrane region" description="Helical" evidence="1">
    <location>
        <begin position="123"/>
        <end position="146"/>
    </location>
</feature>
<reference evidence="2" key="1">
    <citation type="submission" date="2013-04" db="EMBL/GenBank/DDBJ databases">
        <authorList>
            <person name="Qu J."/>
            <person name="Murali S.C."/>
            <person name="Bandaranaike D."/>
            <person name="Bellair M."/>
            <person name="Blankenburg K."/>
            <person name="Chao H."/>
            <person name="Dinh H."/>
            <person name="Doddapaneni H."/>
            <person name="Downs B."/>
            <person name="Dugan-Rocha S."/>
            <person name="Elkadiri S."/>
            <person name="Gnanaolivu R.D."/>
            <person name="Hernandez B."/>
            <person name="Javaid M."/>
            <person name="Jayaseelan J.C."/>
            <person name="Lee S."/>
            <person name="Li M."/>
            <person name="Ming W."/>
            <person name="Munidasa M."/>
            <person name="Muniz J."/>
            <person name="Nguyen L."/>
            <person name="Ongeri F."/>
            <person name="Osuji N."/>
            <person name="Pu L.-L."/>
            <person name="Puazo M."/>
            <person name="Qu C."/>
            <person name="Quiroz J."/>
            <person name="Raj R."/>
            <person name="Weissenberger G."/>
            <person name="Xin Y."/>
            <person name="Zou X."/>
            <person name="Han Y."/>
            <person name="Richards S."/>
            <person name="Worley K."/>
            <person name="Muzny D."/>
            <person name="Gibbs R."/>
        </authorList>
    </citation>
    <scope>NUCLEOTIDE SEQUENCE</scope>
    <source>
        <strain evidence="2">Sampled in the wild</strain>
    </source>
</reference>
<sequence length="473" mass="52545">MVIVPGILPSLGVLLYFEVKDPQVTLRHAIWTPIFFLVTWCLADSWGYTMATTKSYQRIAIMSSFIAGIVTAITSQIHTSFGSLISFLLIGIIPGASLRILTVISDSILSEYFSTKSKCAIRIAFTASYSLSFILPPFIVACFAHLYGTYYARLMLAALIFHTIPASFLLKRIHSESSGRHLYLTTQPAYALLHNEVDEENEEVNENYPSGLISAASDVHKRNNNLFFEDATQESEESRVKSKVEDNNAIPLFTDVDLVAGTYQGYVAFSFDGNERKDSNVNEDVDIFVRGSGGYQRQRSLPCCCKCFRKMTNNKEFHPLTHPSFYLGLISLLAQKVISLTVWVLLPAMIRILPKLSIHGYNLSVPENIGIAVIPIMTGIASLPLVYFVPSLLHPQSYLGKRMIHGLSTIIAAIGVFAIGTELHFLHIGALMFFGLANSASAVTLETLFKEAILGSDQFLGYKNREKEWGQIQ</sequence>
<feature type="transmembrane region" description="Helical" evidence="1">
    <location>
        <begin position="402"/>
        <end position="419"/>
    </location>
</feature>
<evidence type="ECO:0000256" key="1">
    <source>
        <dbReference type="SAM" id="Phobius"/>
    </source>
</evidence>
<feature type="transmembrane region" description="Helical" evidence="1">
    <location>
        <begin position="325"/>
        <end position="349"/>
    </location>
</feature>
<feature type="transmembrane region" description="Helical" evidence="1">
    <location>
        <begin position="29"/>
        <end position="47"/>
    </location>
</feature>
<name>A0A8K0NZ21_LADFU</name>
<protein>
    <submittedName>
        <fullName evidence="2">Uncharacterized protein</fullName>
    </submittedName>
</protein>
<dbReference type="EMBL" id="KZ308320">
    <property type="protein sequence ID" value="KAG8227331.1"/>
    <property type="molecule type" value="Genomic_DNA"/>
</dbReference>
<dbReference type="OrthoDB" id="410267at2759"/>
<dbReference type="Proteomes" id="UP000792457">
    <property type="component" value="Unassembled WGS sequence"/>
</dbReference>
<dbReference type="InterPro" id="IPR036259">
    <property type="entry name" value="MFS_trans_sf"/>
</dbReference>